<protein>
    <submittedName>
        <fullName evidence="2">Uncharacterized protein</fullName>
    </submittedName>
</protein>
<sequence length="138" mass="15571">YQAACWMRITNENPESIDAFKAIIKTNKEDIVGIVTANLLICRGEWCYFEINIDLPQIKNDGALTPIYSAKVNDKLYFFQEDAIEIEVEQNPGFSALGISRSTATEQLFSNAHDLELRSLVAPEIQIAFLQNTLPDIM</sequence>
<dbReference type="AlphaFoldDB" id="A0A820LE77"/>
<comment type="caution">
    <text evidence="2">The sequence shown here is derived from an EMBL/GenBank/DDBJ whole genome shotgun (WGS) entry which is preliminary data.</text>
</comment>
<dbReference type="Proteomes" id="UP000663823">
    <property type="component" value="Unassembled WGS sequence"/>
</dbReference>
<name>A0A820LE77_9BILA</name>
<feature type="non-terminal residue" evidence="2">
    <location>
        <position position="1"/>
    </location>
</feature>
<evidence type="ECO:0000313" key="2">
    <source>
        <dbReference type="EMBL" id="CAF4354636.1"/>
    </source>
</evidence>
<evidence type="ECO:0000313" key="1">
    <source>
        <dbReference type="EMBL" id="CAF1517314.1"/>
    </source>
</evidence>
<dbReference type="EMBL" id="CAJNOO010015098">
    <property type="protein sequence ID" value="CAF1517314.1"/>
    <property type="molecule type" value="Genomic_DNA"/>
</dbReference>
<dbReference type="OrthoDB" id="5426877at2759"/>
<reference evidence="2" key="1">
    <citation type="submission" date="2021-02" db="EMBL/GenBank/DDBJ databases">
        <authorList>
            <person name="Nowell W R."/>
        </authorList>
    </citation>
    <scope>NUCLEOTIDE SEQUENCE</scope>
</reference>
<evidence type="ECO:0000313" key="3">
    <source>
        <dbReference type="Proteomes" id="UP000663823"/>
    </source>
</evidence>
<dbReference type="EMBL" id="CAJOAX010064903">
    <property type="protein sequence ID" value="CAF4354636.1"/>
    <property type="molecule type" value="Genomic_DNA"/>
</dbReference>
<proteinExistence type="predicted"/>
<gene>
    <name evidence="2" type="ORF">OTI717_LOCUS43664</name>
    <name evidence="1" type="ORF">RFH988_LOCUS39225</name>
</gene>
<feature type="non-terminal residue" evidence="2">
    <location>
        <position position="138"/>
    </location>
</feature>
<accession>A0A820LE77</accession>
<organism evidence="2 3">
    <name type="scientific">Rotaria sordida</name>
    <dbReference type="NCBI Taxonomy" id="392033"/>
    <lineage>
        <taxon>Eukaryota</taxon>
        <taxon>Metazoa</taxon>
        <taxon>Spiralia</taxon>
        <taxon>Gnathifera</taxon>
        <taxon>Rotifera</taxon>
        <taxon>Eurotatoria</taxon>
        <taxon>Bdelloidea</taxon>
        <taxon>Philodinida</taxon>
        <taxon>Philodinidae</taxon>
        <taxon>Rotaria</taxon>
    </lineage>
</organism>
<dbReference type="Proteomes" id="UP000663882">
    <property type="component" value="Unassembled WGS sequence"/>
</dbReference>